<evidence type="ECO:0000313" key="1">
    <source>
        <dbReference type="EnsemblMetazoa" id="Aqu2.1.33309_001"/>
    </source>
</evidence>
<accession>A0A1X7V0J2</accession>
<dbReference type="OMA" id="LPDCAND"/>
<dbReference type="EnsemblMetazoa" id="Aqu2.1.33309_001">
    <property type="protein sequence ID" value="Aqu2.1.33309_001"/>
    <property type="gene ID" value="Aqu2.1.33309"/>
</dbReference>
<dbReference type="AlphaFoldDB" id="A0A1X7V0J2"/>
<sequence>MPLELFIGSCAKLAEFYRVDLPSPESFTSECQTWQVKWQEQSKNHCLASLPDCANDTLPQTTDMYPNIKVLLTILATLSVTTCIAKRSFSTLKRTKTSLCSSMTFSRPTNFTFLHIFRDIEIDLPSTIDEFAHRHPRRMHKSNILNN</sequence>
<protein>
    <recommendedName>
        <fullName evidence="2">HAT C-terminal dimerisation domain-containing protein</fullName>
    </recommendedName>
</protein>
<reference evidence="1" key="1">
    <citation type="submission" date="2017-05" db="UniProtKB">
        <authorList>
            <consortium name="EnsemblMetazoa"/>
        </authorList>
    </citation>
    <scope>IDENTIFICATION</scope>
</reference>
<proteinExistence type="predicted"/>
<dbReference type="STRING" id="400682.A0A1X7V0J2"/>
<dbReference type="PANTHER" id="PTHR46289:SF16">
    <property type="entry name" value="52 KDA REPRESSOR OF THE INHIBITOR OF THE PROTEIN KINASE"/>
    <property type="match status" value="1"/>
</dbReference>
<name>A0A1X7V0J2_AMPQE</name>
<dbReference type="PANTHER" id="PTHR46289">
    <property type="entry name" value="52 KDA REPRESSOR OF THE INHIBITOR OF THE PROTEIN KINASE-LIKE PROTEIN-RELATED"/>
    <property type="match status" value="1"/>
</dbReference>
<dbReference type="OrthoDB" id="5955131at2759"/>
<organism evidence="1">
    <name type="scientific">Amphimedon queenslandica</name>
    <name type="common">Sponge</name>
    <dbReference type="NCBI Taxonomy" id="400682"/>
    <lineage>
        <taxon>Eukaryota</taxon>
        <taxon>Metazoa</taxon>
        <taxon>Porifera</taxon>
        <taxon>Demospongiae</taxon>
        <taxon>Heteroscleromorpha</taxon>
        <taxon>Haplosclerida</taxon>
        <taxon>Niphatidae</taxon>
        <taxon>Amphimedon</taxon>
    </lineage>
</organism>
<dbReference type="InParanoid" id="A0A1X7V0J2"/>
<dbReference type="InterPro" id="IPR052958">
    <property type="entry name" value="IFN-induced_PKR_regulator"/>
</dbReference>
<evidence type="ECO:0008006" key="2">
    <source>
        <dbReference type="Google" id="ProtNLM"/>
    </source>
</evidence>